<feature type="compositionally biased region" description="Polar residues" evidence="1">
    <location>
        <begin position="56"/>
        <end position="66"/>
    </location>
</feature>
<dbReference type="Gramene" id="OMP05476">
    <property type="protein sequence ID" value="OMP05476"/>
    <property type="gene ID" value="CCACVL1_01882"/>
</dbReference>
<evidence type="ECO:0000256" key="1">
    <source>
        <dbReference type="SAM" id="MobiDB-lite"/>
    </source>
</evidence>
<organism evidence="2 3">
    <name type="scientific">Corchorus capsularis</name>
    <name type="common">Jute</name>
    <dbReference type="NCBI Taxonomy" id="210143"/>
    <lineage>
        <taxon>Eukaryota</taxon>
        <taxon>Viridiplantae</taxon>
        <taxon>Streptophyta</taxon>
        <taxon>Embryophyta</taxon>
        <taxon>Tracheophyta</taxon>
        <taxon>Spermatophyta</taxon>
        <taxon>Magnoliopsida</taxon>
        <taxon>eudicotyledons</taxon>
        <taxon>Gunneridae</taxon>
        <taxon>Pentapetalae</taxon>
        <taxon>rosids</taxon>
        <taxon>malvids</taxon>
        <taxon>Malvales</taxon>
        <taxon>Malvaceae</taxon>
        <taxon>Grewioideae</taxon>
        <taxon>Apeibeae</taxon>
        <taxon>Corchorus</taxon>
    </lineage>
</organism>
<dbReference type="AlphaFoldDB" id="A0A1R3KEG7"/>
<dbReference type="EMBL" id="AWWV01005348">
    <property type="protein sequence ID" value="OMP05476.1"/>
    <property type="molecule type" value="Genomic_DNA"/>
</dbReference>
<keyword evidence="3" id="KW-1185">Reference proteome</keyword>
<dbReference type="Proteomes" id="UP000188268">
    <property type="component" value="Unassembled WGS sequence"/>
</dbReference>
<proteinExistence type="predicted"/>
<name>A0A1R3KEG7_COCAP</name>
<protein>
    <submittedName>
        <fullName evidence="2">Uncharacterized protein</fullName>
    </submittedName>
</protein>
<reference evidence="2 3" key="1">
    <citation type="submission" date="2013-09" db="EMBL/GenBank/DDBJ databases">
        <title>Corchorus capsularis genome sequencing.</title>
        <authorList>
            <person name="Alam M."/>
            <person name="Haque M.S."/>
            <person name="Islam M.S."/>
            <person name="Emdad E.M."/>
            <person name="Islam M.M."/>
            <person name="Ahmed B."/>
            <person name="Halim A."/>
            <person name="Hossen Q.M.M."/>
            <person name="Hossain M.Z."/>
            <person name="Ahmed R."/>
            <person name="Khan M.M."/>
            <person name="Islam R."/>
            <person name="Rashid M.M."/>
            <person name="Khan S.A."/>
            <person name="Rahman M.S."/>
            <person name="Alam M."/>
        </authorList>
    </citation>
    <scope>NUCLEOTIDE SEQUENCE [LARGE SCALE GENOMIC DNA]</scope>
    <source>
        <strain evidence="3">cv. CVL-1</strain>
        <tissue evidence="2">Whole seedling</tissue>
    </source>
</reference>
<feature type="region of interest" description="Disordered" evidence="1">
    <location>
        <begin position="56"/>
        <end position="82"/>
    </location>
</feature>
<accession>A0A1R3KEG7</accession>
<gene>
    <name evidence="2" type="ORF">CCACVL1_01882</name>
</gene>
<sequence length="109" mass="12210">MVVSTPQKIKLIIFSRFTNTLTRTPKSIAGTLNGHQHFQISLVLNLNLAFDFTGSRPSSLDLQRPNSKIRDNPSPLLEERPPLAAEEGLSLSTILEARRLEKEVVMNGW</sequence>
<evidence type="ECO:0000313" key="2">
    <source>
        <dbReference type="EMBL" id="OMP05476.1"/>
    </source>
</evidence>
<comment type="caution">
    <text evidence="2">The sequence shown here is derived from an EMBL/GenBank/DDBJ whole genome shotgun (WGS) entry which is preliminary data.</text>
</comment>
<feature type="non-terminal residue" evidence="2">
    <location>
        <position position="109"/>
    </location>
</feature>
<evidence type="ECO:0000313" key="3">
    <source>
        <dbReference type="Proteomes" id="UP000188268"/>
    </source>
</evidence>